<sequence length="413" mass="45867">MVSQCGDQDVRFKAVCHLVSPVGGVNPDDPQYFTKSMSSGQSGGSDASTAMGAASPPAAGRVSVRYLCCLFCCPPFPSSIVSKLAFMPPESSYTITESNRLHLLEGRAEWPHDPEYLTSNVEMHVARTRRRNKISCVYVRPAPNAYFTLLFSHGNAVDIGQMTSFYWGLGHRLGCNVFSYDYSGYGCSTGRPSEKNLYADITCAFETLKTKFVTLSEIQEAEGSNVLEFGGVRVNCQNHRNFKAFLCFFCELYRTLHFHFSTYLFSTLNLFQLFCVPADRIILYGQSIGTVPSVDLASREEVAALILHSPLMSGMRVAFPGTQRTWCCDAFPSIEKVPRVKCPTLVIHGTDDEVIDFSHGVSIYERCPASVEPLWVSGAGHNDVELHAAYLERLRNFIDSEARRSKDDIGVRV</sequence>
<dbReference type="PANTHER" id="PTHR12277">
    <property type="entry name" value="ALPHA/BETA HYDROLASE DOMAIN-CONTAINING PROTEIN"/>
    <property type="match status" value="1"/>
</dbReference>
<dbReference type="Proteomes" id="UP000024635">
    <property type="component" value="Unassembled WGS sequence"/>
</dbReference>
<accession>A0A016VPL3</accession>
<dbReference type="AlphaFoldDB" id="A0A016VPL3"/>
<evidence type="ECO:0000256" key="1">
    <source>
        <dbReference type="SAM" id="MobiDB-lite"/>
    </source>
</evidence>
<organism evidence="2 3">
    <name type="scientific">Ancylostoma ceylanicum</name>
    <dbReference type="NCBI Taxonomy" id="53326"/>
    <lineage>
        <taxon>Eukaryota</taxon>
        <taxon>Metazoa</taxon>
        <taxon>Ecdysozoa</taxon>
        <taxon>Nematoda</taxon>
        <taxon>Chromadorea</taxon>
        <taxon>Rhabditida</taxon>
        <taxon>Rhabditina</taxon>
        <taxon>Rhabditomorpha</taxon>
        <taxon>Strongyloidea</taxon>
        <taxon>Ancylostomatidae</taxon>
        <taxon>Ancylostomatinae</taxon>
        <taxon>Ancylostoma</taxon>
    </lineage>
</organism>
<dbReference type="SUPFAM" id="SSF53474">
    <property type="entry name" value="alpha/beta-Hydrolases"/>
    <property type="match status" value="1"/>
</dbReference>
<gene>
    <name evidence="2" type="primary">Acey_s0006.g2873</name>
    <name evidence="2" type="synonym">Acey-K04G2.2</name>
    <name evidence="2" type="ORF">Y032_0006g2873</name>
</gene>
<reference evidence="3" key="1">
    <citation type="journal article" date="2015" name="Nat. Genet.">
        <title>The genome and transcriptome of the zoonotic hookworm Ancylostoma ceylanicum identify infection-specific gene families.</title>
        <authorList>
            <person name="Schwarz E.M."/>
            <person name="Hu Y."/>
            <person name="Antoshechkin I."/>
            <person name="Miller M.M."/>
            <person name="Sternberg P.W."/>
            <person name="Aroian R.V."/>
        </authorList>
    </citation>
    <scope>NUCLEOTIDE SEQUENCE</scope>
    <source>
        <strain evidence="3">HY135</strain>
    </source>
</reference>
<dbReference type="STRING" id="53326.A0A016VPL3"/>
<dbReference type="GO" id="GO:0008474">
    <property type="term" value="F:palmitoyl-(protein) hydrolase activity"/>
    <property type="evidence" value="ECO:0007669"/>
    <property type="project" value="TreeGrafter"/>
</dbReference>
<dbReference type="Gene3D" id="3.40.50.1820">
    <property type="entry name" value="alpha/beta hydrolase"/>
    <property type="match status" value="1"/>
</dbReference>
<protein>
    <recommendedName>
        <fullName evidence="4">Serine aminopeptidase S33 domain-containing protein</fullName>
    </recommendedName>
</protein>
<evidence type="ECO:0000313" key="3">
    <source>
        <dbReference type="Proteomes" id="UP000024635"/>
    </source>
</evidence>
<dbReference type="EMBL" id="JARK01001342">
    <property type="protein sequence ID" value="EYC29266.1"/>
    <property type="molecule type" value="Genomic_DNA"/>
</dbReference>
<dbReference type="OrthoDB" id="446723at2759"/>
<feature type="region of interest" description="Disordered" evidence="1">
    <location>
        <begin position="29"/>
        <end position="54"/>
    </location>
</feature>
<comment type="caution">
    <text evidence="2">The sequence shown here is derived from an EMBL/GenBank/DDBJ whole genome shotgun (WGS) entry which is preliminary data.</text>
</comment>
<dbReference type="GO" id="GO:0005886">
    <property type="term" value="C:plasma membrane"/>
    <property type="evidence" value="ECO:0007669"/>
    <property type="project" value="TreeGrafter"/>
</dbReference>
<dbReference type="PANTHER" id="PTHR12277:SF81">
    <property type="entry name" value="PROTEIN ABHD13"/>
    <property type="match status" value="1"/>
</dbReference>
<feature type="compositionally biased region" description="Polar residues" evidence="1">
    <location>
        <begin position="33"/>
        <end position="48"/>
    </location>
</feature>
<evidence type="ECO:0000313" key="2">
    <source>
        <dbReference type="EMBL" id="EYC29266.1"/>
    </source>
</evidence>
<dbReference type="InterPro" id="IPR029058">
    <property type="entry name" value="AB_hydrolase_fold"/>
</dbReference>
<proteinExistence type="predicted"/>
<evidence type="ECO:0008006" key="4">
    <source>
        <dbReference type="Google" id="ProtNLM"/>
    </source>
</evidence>
<dbReference type="GO" id="GO:0010008">
    <property type="term" value="C:endosome membrane"/>
    <property type="evidence" value="ECO:0007669"/>
    <property type="project" value="TreeGrafter"/>
</dbReference>
<keyword evidence="3" id="KW-1185">Reference proteome</keyword>
<name>A0A016VPL3_9BILA</name>